<protein>
    <submittedName>
        <fullName evidence="2">Replication initiation protein</fullName>
    </submittedName>
</protein>
<evidence type="ECO:0000313" key="3">
    <source>
        <dbReference type="Proteomes" id="UP000477543"/>
    </source>
</evidence>
<reference evidence="2 3" key="1">
    <citation type="submission" date="2020-01" db="EMBL/GenBank/DDBJ databases">
        <title>Glutamicibacter soli M275.</title>
        <authorList>
            <person name="Meng X."/>
        </authorList>
    </citation>
    <scope>NUCLEOTIDE SEQUENCE [LARGE SCALE GENOMIC DNA]</scope>
    <source>
        <strain evidence="2 3">M275</strain>
    </source>
</reference>
<gene>
    <name evidence="2" type="ORF">GT020_18065</name>
</gene>
<dbReference type="EMBL" id="WYDN01000041">
    <property type="protein sequence ID" value="NAZ17940.1"/>
    <property type="molecule type" value="Genomic_DNA"/>
</dbReference>
<dbReference type="Proteomes" id="UP000477543">
    <property type="component" value="Unassembled WGS sequence"/>
</dbReference>
<proteinExistence type="predicted"/>
<accession>A0A6L9GBQ3</accession>
<dbReference type="AlphaFoldDB" id="A0A6L9GBQ3"/>
<organism evidence="2 3">
    <name type="scientific">Glutamicibacter soli</name>
    <dbReference type="NCBI Taxonomy" id="453836"/>
    <lineage>
        <taxon>Bacteria</taxon>
        <taxon>Bacillati</taxon>
        <taxon>Actinomycetota</taxon>
        <taxon>Actinomycetes</taxon>
        <taxon>Micrococcales</taxon>
        <taxon>Micrococcaceae</taxon>
        <taxon>Glutamicibacter</taxon>
    </lineage>
</organism>
<dbReference type="InterPro" id="IPR056906">
    <property type="entry name" value="ORF2/G2P_dom"/>
</dbReference>
<evidence type="ECO:0000313" key="2">
    <source>
        <dbReference type="EMBL" id="NAZ17940.1"/>
    </source>
</evidence>
<feature type="domain" description="Replication-associated protein ORF2/G2P" evidence="1">
    <location>
        <begin position="95"/>
        <end position="191"/>
    </location>
</feature>
<sequence length="295" mass="33386">MLARPFTFAEYEASQAGRPSVLPAELSAEGAGLVYIKTSQTAHSAGVVPACITPSRPDAFLIDQEAMRLKRLKKNVITSARYHCRDLQGQRFKACMVTLTYREDADWDAKQISRYLDCVKQWLKRRGHPCRYVWVYELTKRGRPHYHVLFWLPKGLSMPKADKRGWWRQGMTQTVWARNAVGYLAKYASKGNGEQVIPKGVRLYGIGGLSATSRLNRAWWNLPTGVRAWGFPSDRWRRAPGGGWASRSSGEWRPSQWSVLLVGGRVFAAPRPQPTPSPFDELLQALKSVLQRTLA</sequence>
<evidence type="ECO:0000259" key="1">
    <source>
        <dbReference type="Pfam" id="PF23343"/>
    </source>
</evidence>
<name>A0A6L9GBQ3_9MICC</name>
<dbReference type="Pfam" id="PF23343">
    <property type="entry name" value="REP_ORF2-G2P"/>
    <property type="match status" value="1"/>
</dbReference>
<comment type="caution">
    <text evidence="2">The sequence shown here is derived from an EMBL/GenBank/DDBJ whole genome shotgun (WGS) entry which is preliminary data.</text>
</comment>
<dbReference type="RefSeq" id="WP_161450242.1">
    <property type="nucleotide sequence ID" value="NZ_WYDN01000041.1"/>
</dbReference>